<name>A0A839RMP2_9ACTN</name>
<comment type="caution">
    <text evidence="2">The sequence shown here is derived from an EMBL/GenBank/DDBJ whole genome shotgun (WGS) entry which is preliminary data.</text>
</comment>
<accession>A0A839RMP2</accession>
<gene>
    <name evidence="2" type="ORF">FHU29_002661</name>
</gene>
<dbReference type="PANTHER" id="PTHR15020">
    <property type="entry name" value="FLAVIN REDUCTASE-RELATED"/>
    <property type="match status" value="1"/>
</dbReference>
<organism evidence="2 3">
    <name type="scientific">Hoyosella altamirensis</name>
    <dbReference type="NCBI Taxonomy" id="616997"/>
    <lineage>
        <taxon>Bacteria</taxon>
        <taxon>Bacillati</taxon>
        <taxon>Actinomycetota</taxon>
        <taxon>Actinomycetes</taxon>
        <taxon>Mycobacteriales</taxon>
        <taxon>Hoyosellaceae</taxon>
        <taxon>Hoyosella</taxon>
    </lineage>
</organism>
<dbReference type="OrthoDB" id="4248066at2"/>
<dbReference type="InterPro" id="IPR036291">
    <property type="entry name" value="NAD(P)-bd_dom_sf"/>
</dbReference>
<proteinExistence type="predicted"/>
<sequence length="220" mass="22693">MQRVIIAGGHGQIALHLTRLLDERGVQAVGLIRNPEHGADVRAAGGEPAAIDLESASVEDVTAVLSGADATVFAAGAGPGSGVARKDTVDRAAAVLLADAAEAAGVKRFIQISAFGAGEPIPDDAEEVWAAYLKAKSAAESDLVRRGDLEWTILRPGRLTDNTATGLVNLAEPTIPKGDVTREDVALVIAELLHAPGTAHKVLMLTEGETPFGEAVEQVS</sequence>
<dbReference type="InterPro" id="IPR016040">
    <property type="entry name" value="NAD(P)-bd_dom"/>
</dbReference>
<evidence type="ECO:0000259" key="1">
    <source>
        <dbReference type="Pfam" id="PF13460"/>
    </source>
</evidence>
<dbReference type="PANTHER" id="PTHR15020:SF50">
    <property type="entry name" value="UPF0659 PROTEIN YMR090W"/>
    <property type="match status" value="1"/>
</dbReference>
<dbReference type="EMBL" id="JACHWS010000002">
    <property type="protein sequence ID" value="MBB3038212.1"/>
    <property type="molecule type" value="Genomic_DNA"/>
</dbReference>
<dbReference type="AlphaFoldDB" id="A0A839RMP2"/>
<feature type="domain" description="NAD(P)-binding" evidence="1">
    <location>
        <begin position="8"/>
        <end position="196"/>
    </location>
</feature>
<dbReference type="Gene3D" id="3.40.50.720">
    <property type="entry name" value="NAD(P)-binding Rossmann-like Domain"/>
    <property type="match status" value="1"/>
</dbReference>
<dbReference type="SUPFAM" id="SSF51735">
    <property type="entry name" value="NAD(P)-binding Rossmann-fold domains"/>
    <property type="match status" value="1"/>
</dbReference>
<dbReference type="Pfam" id="PF13460">
    <property type="entry name" value="NAD_binding_10"/>
    <property type="match status" value="1"/>
</dbReference>
<keyword evidence="3" id="KW-1185">Reference proteome</keyword>
<dbReference type="Proteomes" id="UP000567922">
    <property type="component" value="Unassembled WGS sequence"/>
</dbReference>
<protein>
    <submittedName>
        <fullName evidence="2">Uncharacterized protein YbjT (DUF2867 family)</fullName>
    </submittedName>
</protein>
<evidence type="ECO:0000313" key="2">
    <source>
        <dbReference type="EMBL" id="MBB3038212.1"/>
    </source>
</evidence>
<dbReference type="RefSeq" id="WP_064440052.1">
    <property type="nucleotide sequence ID" value="NZ_BDDI01000006.1"/>
</dbReference>
<reference evidence="2 3" key="1">
    <citation type="submission" date="2020-08" db="EMBL/GenBank/DDBJ databases">
        <title>Sequencing the genomes of 1000 actinobacteria strains.</title>
        <authorList>
            <person name="Klenk H.-P."/>
        </authorList>
    </citation>
    <scope>NUCLEOTIDE SEQUENCE [LARGE SCALE GENOMIC DNA]</scope>
    <source>
        <strain evidence="2 3">DSM 45258</strain>
    </source>
</reference>
<evidence type="ECO:0000313" key="3">
    <source>
        <dbReference type="Proteomes" id="UP000567922"/>
    </source>
</evidence>